<comment type="caution">
    <text evidence="1">The sequence shown here is derived from an EMBL/GenBank/DDBJ whole genome shotgun (WGS) entry which is preliminary data.</text>
</comment>
<evidence type="ECO:0000313" key="2">
    <source>
        <dbReference type="Proteomes" id="UP001177023"/>
    </source>
</evidence>
<dbReference type="EMBL" id="CATQJA010002710">
    <property type="protein sequence ID" value="CAJ0587433.1"/>
    <property type="molecule type" value="Genomic_DNA"/>
</dbReference>
<keyword evidence="2" id="KW-1185">Reference proteome</keyword>
<feature type="non-terminal residue" evidence="1">
    <location>
        <position position="1"/>
    </location>
</feature>
<sequence>MRQSTGLLLYYLMHVCADGSFIRDESTDTLFYSLSECSSLRCAMQQCLNLTDCTAILQCKPGTGRPYYGTVSPSGMQYGMGSDPENCFKFSKNNGTCRASTEIPKITTTAKSAAFPSSLIPVPRYNDAKINYYKNVSGKVPIADYCKRCVWHIAAVSSAPECPALVPLYVSKDGKTLNLTAAADSTLLGLVSTTWRYCAANVTISQYTRGTDTLYKSNPPDGYNLPRYFNSTDRIQHRKFNPASPVQHINYCRLYHTDRSSIDNGRPLIPYSNGFNFDSFYGLPFYNSLHETQPTTITHLPEGVQALLHASLRIDAAGRLLRSRGDPPALRTVYPLSGSGALYATSDGKDLTLTNSAGATIAGYVAISVGYCGASLTSYRLSSGGVQFFVTSPGLRGVATGWYTWKLPSGYKTMPPPDPDCA</sequence>
<accession>A0AA36GGK8</accession>
<dbReference type="Proteomes" id="UP001177023">
    <property type="component" value="Unassembled WGS sequence"/>
</dbReference>
<gene>
    <name evidence="1" type="ORF">MSPICULIGERA_LOCUS25401</name>
</gene>
<proteinExistence type="predicted"/>
<reference evidence="1" key="1">
    <citation type="submission" date="2023-06" db="EMBL/GenBank/DDBJ databases">
        <authorList>
            <person name="Delattre M."/>
        </authorList>
    </citation>
    <scope>NUCLEOTIDE SEQUENCE</scope>
    <source>
        <strain evidence="1">AF72</strain>
    </source>
</reference>
<organism evidence="1 2">
    <name type="scientific">Mesorhabditis spiculigera</name>
    <dbReference type="NCBI Taxonomy" id="96644"/>
    <lineage>
        <taxon>Eukaryota</taxon>
        <taxon>Metazoa</taxon>
        <taxon>Ecdysozoa</taxon>
        <taxon>Nematoda</taxon>
        <taxon>Chromadorea</taxon>
        <taxon>Rhabditida</taxon>
        <taxon>Rhabditina</taxon>
        <taxon>Rhabditomorpha</taxon>
        <taxon>Rhabditoidea</taxon>
        <taxon>Rhabditidae</taxon>
        <taxon>Mesorhabditinae</taxon>
        <taxon>Mesorhabditis</taxon>
    </lineage>
</organism>
<evidence type="ECO:0000313" key="1">
    <source>
        <dbReference type="EMBL" id="CAJ0587433.1"/>
    </source>
</evidence>
<dbReference type="AlphaFoldDB" id="A0AA36GGK8"/>
<protein>
    <submittedName>
        <fullName evidence="1">Uncharacterized protein</fullName>
    </submittedName>
</protein>
<name>A0AA36GGK8_9BILA</name>